<proteinExistence type="predicted"/>
<protein>
    <submittedName>
        <fullName evidence="1">Uncharacterized protein</fullName>
    </submittedName>
</protein>
<dbReference type="Proteomes" id="UP000552097">
    <property type="component" value="Unassembled WGS sequence"/>
</dbReference>
<dbReference type="EMBL" id="JACHMO010000001">
    <property type="protein sequence ID" value="MBB5804848.1"/>
    <property type="molecule type" value="Genomic_DNA"/>
</dbReference>
<evidence type="ECO:0000313" key="1">
    <source>
        <dbReference type="EMBL" id="MBB5804848.1"/>
    </source>
</evidence>
<comment type="caution">
    <text evidence="1">The sequence shown here is derived from an EMBL/GenBank/DDBJ whole genome shotgun (WGS) entry which is preliminary data.</text>
</comment>
<name>A0A7W9HMX3_9PSEU</name>
<reference evidence="1 2" key="1">
    <citation type="submission" date="2020-08" db="EMBL/GenBank/DDBJ databases">
        <title>Sequencing the genomes of 1000 actinobacteria strains.</title>
        <authorList>
            <person name="Klenk H.-P."/>
        </authorList>
    </citation>
    <scope>NUCLEOTIDE SEQUENCE [LARGE SCALE GENOMIC DNA]</scope>
    <source>
        <strain evidence="1 2">DSM 45486</strain>
    </source>
</reference>
<evidence type="ECO:0000313" key="2">
    <source>
        <dbReference type="Proteomes" id="UP000552097"/>
    </source>
</evidence>
<dbReference type="AlphaFoldDB" id="A0A7W9HMX3"/>
<keyword evidence="2" id="KW-1185">Reference proteome</keyword>
<accession>A0A7W9HMX3</accession>
<sequence length="53" mass="6231">MKYLPVFPDRFVAVTHARHLHIGIGKHTRRRALRPLLRGLQVDHPQRTSKTDH</sequence>
<gene>
    <name evidence="1" type="ORF">F4560_004616</name>
</gene>
<organism evidence="1 2">
    <name type="scientific">Saccharothrix ecbatanensis</name>
    <dbReference type="NCBI Taxonomy" id="1105145"/>
    <lineage>
        <taxon>Bacteria</taxon>
        <taxon>Bacillati</taxon>
        <taxon>Actinomycetota</taxon>
        <taxon>Actinomycetes</taxon>
        <taxon>Pseudonocardiales</taxon>
        <taxon>Pseudonocardiaceae</taxon>
        <taxon>Saccharothrix</taxon>
    </lineage>
</organism>